<evidence type="ECO:0000256" key="3">
    <source>
        <dbReference type="ARBA" id="ARBA00022692"/>
    </source>
</evidence>
<dbReference type="Pfam" id="PF06422">
    <property type="entry name" value="PDR_CDR"/>
    <property type="match status" value="1"/>
</dbReference>
<gene>
    <name evidence="9" type="ORF">Amon01_000293500</name>
</gene>
<protein>
    <submittedName>
        <fullName evidence="9">Unnamed protein product</fullName>
    </submittedName>
</protein>
<dbReference type="OrthoDB" id="4095361at2759"/>
<organism evidence="9 10">
    <name type="scientific">Ambrosiozyma monospora</name>
    <name type="common">Yeast</name>
    <name type="synonym">Endomycopsis monosporus</name>
    <dbReference type="NCBI Taxonomy" id="43982"/>
    <lineage>
        <taxon>Eukaryota</taxon>
        <taxon>Fungi</taxon>
        <taxon>Dikarya</taxon>
        <taxon>Ascomycota</taxon>
        <taxon>Saccharomycotina</taxon>
        <taxon>Pichiomycetes</taxon>
        <taxon>Pichiales</taxon>
        <taxon>Pichiaceae</taxon>
        <taxon>Ambrosiozyma</taxon>
    </lineage>
</organism>
<dbReference type="AlphaFoldDB" id="A0A9W6YW26"/>
<sequence length="189" mass="21817">MCIFFQLYYVSFGLLIVYAAPDLPSANVLFGLLFSFIIAFCGVVQNPYLLPGFWKFMWRLSPLTYFVESSVGILLHDRPVVCSANEMNYLNPTEGLSCGEFLEDYFKSASGYVDNPNDYSNCGVCPYSFGDDYLKTVGMSYSHRWRNIGFFCAYIIFNVFAMLTLYWTFRVKRFSFDLKSLLPKKKNNN</sequence>
<comment type="caution">
    <text evidence="9">The sequence shown here is derived from an EMBL/GenBank/DDBJ whole genome shotgun (WGS) entry which is preliminary data.</text>
</comment>
<evidence type="ECO:0000256" key="6">
    <source>
        <dbReference type="SAM" id="Phobius"/>
    </source>
</evidence>
<feature type="domain" description="CDR ABC transporter" evidence="8">
    <location>
        <begin position="130"/>
        <end position="170"/>
    </location>
</feature>
<keyword evidence="2" id="KW-0813">Transport</keyword>
<dbReference type="Pfam" id="PF01061">
    <property type="entry name" value="ABC2_membrane"/>
    <property type="match status" value="1"/>
</dbReference>
<name>A0A9W6YW26_AMBMO</name>
<evidence type="ECO:0000256" key="2">
    <source>
        <dbReference type="ARBA" id="ARBA00022448"/>
    </source>
</evidence>
<evidence type="ECO:0000313" key="9">
    <source>
        <dbReference type="EMBL" id="GMG24424.1"/>
    </source>
</evidence>
<keyword evidence="4 6" id="KW-1133">Transmembrane helix</keyword>
<proteinExistence type="predicted"/>
<keyword evidence="5 6" id="KW-0472">Membrane</keyword>
<reference evidence="9" key="1">
    <citation type="submission" date="2023-04" db="EMBL/GenBank/DDBJ databases">
        <title>Ambrosiozyma monospora NBRC 1965.</title>
        <authorList>
            <person name="Ichikawa N."/>
            <person name="Sato H."/>
            <person name="Tonouchi N."/>
        </authorList>
    </citation>
    <scope>NUCLEOTIDE SEQUENCE</scope>
    <source>
        <strain evidence="9">NBRC 1965</strain>
    </source>
</reference>
<feature type="transmembrane region" description="Helical" evidence="6">
    <location>
        <begin position="148"/>
        <end position="169"/>
    </location>
</feature>
<dbReference type="GO" id="GO:0005524">
    <property type="term" value="F:ATP binding"/>
    <property type="evidence" value="ECO:0007669"/>
    <property type="project" value="InterPro"/>
</dbReference>
<evidence type="ECO:0000256" key="5">
    <source>
        <dbReference type="ARBA" id="ARBA00023136"/>
    </source>
</evidence>
<dbReference type="InterPro" id="IPR010929">
    <property type="entry name" value="PDR_CDR_ABC"/>
</dbReference>
<accession>A0A9W6YW26</accession>
<evidence type="ECO:0000256" key="4">
    <source>
        <dbReference type="ARBA" id="ARBA00022989"/>
    </source>
</evidence>
<comment type="subcellular location">
    <subcellularLocation>
        <location evidence="1">Membrane</location>
        <topology evidence="1">Multi-pass membrane protein</topology>
    </subcellularLocation>
</comment>
<dbReference type="InterPro" id="IPR013525">
    <property type="entry name" value="ABC2_TM"/>
</dbReference>
<feature type="transmembrane region" description="Helical" evidence="6">
    <location>
        <begin position="29"/>
        <end position="50"/>
    </location>
</feature>
<dbReference type="Proteomes" id="UP001165063">
    <property type="component" value="Unassembled WGS sequence"/>
</dbReference>
<evidence type="ECO:0000313" key="10">
    <source>
        <dbReference type="Proteomes" id="UP001165063"/>
    </source>
</evidence>
<keyword evidence="10" id="KW-1185">Reference proteome</keyword>
<evidence type="ECO:0000259" key="8">
    <source>
        <dbReference type="Pfam" id="PF06422"/>
    </source>
</evidence>
<evidence type="ECO:0000256" key="1">
    <source>
        <dbReference type="ARBA" id="ARBA00004141"/>
    </source>
</evidence>
<dbReference type="GO" id="GO:0016020">
    <property type="term" value="C:membrane"/>
    <property type="evidence" value="ECO:0007669"/>
    <property type="project" value="UniProtKB-SubCell"/>
</dbReference>
<evidence type="ECO:0000259" key="7">
    <source>
        <dbReference type="Pfam" id="PF01061"/>
    </source>
</evidence>
<dbReference type="GO" id="GO:0140359">
    <property type="term" value="F:ABC-type transporter activity"/>
    <property type="evidence" value="ECO:0007669"/>
    <property type="project" value="InterPro"/>
</dbReference>
<dbReference type="EMBL" id="BSXU01001158">
    <property type="protein sequence ID" value="GMG24424.1"/>
    <property type="molecule type" value="Genomic_DNA"/>
</dbReference>
<keyword evidence="3 6" id="KW-0812">Transmembrane</keyword>
<feature type="domain" description="ABC-2 type transporter transmembrane" evidence="7">
    <location>
        <begin position="1"/>
        <end position="74"/>
    </location>
</feature>